<dbReference type="Gene3D" id="3.40.50.720">
    <property type="entry name" value="NAD(P)-binding Rossmann-like Domain"/>
    <property type="match status" value="1"/>
</dbReference>
<dbReference type="RefSeq" id="WP_169118475.1">
    <property type="nucleotide sequence ID" value="NZ_WTVG02000039.1"/>
</dbReference>
<comment type="caution">
    <text evidence="3">The sequence shown here is derived from an EMBL/GenBank/DDBJ whole genome shotgun (WGS) entry which is preliminary data.</text>
</comment>
<dbReference type="Pfam" id="PF13561">
    <property type="entry name" value="adh_short_C2"/>
    <property type="match status" value="1"/>
</dbReference>
<organism evidence="3 4">
    <name type="scientific">Aromatoleum anaerobium</name>
    <dbReference type="NCBI Taxonomy" id="182180"/>
    <lineage>
        <taxon>Bacteria</taxon>
        <taxon>Pseudomonadati</taxon>
        <taxon>Pseudomonadota</taxon>
        <taxon>Betaproteobacteria</taxon>
        <taxon>Rhodocyclales</taxon>
        <taxon>Rhodocyclaceae</taxon>
        <taxon>Aromatoleum</taxon>
    </lineage>
</organism>
<dbReference type="Proteomes" id="UP000615989">
    <property type="component" value="Unassembled WGS sequence"/>
</dbReference>
<accession>A0ABX1PKM0</accession>
<dbReference type="PRINTS" id="PR00080">
    <property type="entry name" value="SDRFAMILY"/>
</dbReference>
<protein>
    <submittedName>
        <fullName evidence="3">SDR family oxidoreductase</fullName>
    </submittedName>
</protein>
<sequence>MRFAGKVVVVTGAGQGMGRAIAQRFVQEGATVVAADINEAAARETLELAGRSDDTKAGIARTCNIADSGAVKALFEEVDGLYRRVDVLVNNAGIGSAKNDGFDKLLARMGERGAQMARGETPTVFPDLICDMADEGWHGVMKVNLDGTFFCTREAVRMMIKHGIKGSIINISSTAAISGEGALHYAASKAALVGMTRSLAREIAPRGIRVNNVMPGPVNTPIMQNVSQDWINSMVAGIPLGRMAEPSDIAGVVAFLASDDAAMVTGSDVVANGGSYFK</sequence>
<evidence type="ECO:0000256" key="2">
    <source>
        <dbReference type="RuleBase" id="RU000363"/>
    </source>
</evidence>
<proteinExistence type="inferred from homology"/>
<evidence type="ECO:0000313" key="3">
    <source>
        <dbReference type="EMBL" id="NMG25107.1"/>
    </source>
</evidence>
<dbReference type="PROSITE" id="PS00061">
    <property type="entry name" value="ADH_SHORT"/>
    <property type="match status" value="1"/>
</dbReference>
<dbReference type="InterPro" id="IPR036291">
    <property type="entry name" value="NAD(P)-bd_dom_sf"/>
</dbReference>
<dbReference type="Pfam" id="PF00106">
    <property type="entry name" value="adh_short"/>
    <property type="match status" value="1"/>
</dbReference>
<dbReference type="InterPro" id="IPR020904">
    <property type="entry name" value="Sc_DH/Rdtase_CS"/>
</dbReference>
<dbReference type="EMBL" id="WTVG01000025">
    <property type="protein sequence ID" value="NMG25107.1"/>
    <property type="molecule type" value="Genomic_DNA"/>
</dbReference>
<gene>
    <name evidence="3" type="ORF">GO606_10285</name>
</gene>
<keyword evidence="4" id="KW-1185">Reference proteome</keyword>
<evidence type="ECO:0000256" key="1">
    <source>
        <dbReference type="ARBA" id="ARBA00006484"/>
    </source>
</evidence>
<comment type="similarity">
    <text evidence="1 2">Belongs to the short-chain dehydrogenases/reductases (SDR) family.</text>
</comment>
<evidence type="ECO:0000313" key="4">
    <source>
        <dbReference type="Proteomes" id="UP000615989"/>
    </source>
</evidence>
<reference evidence="3" key="1">
    <citation type="submission" date="2019-12" db="EMBL/GenBank/DDBJ databases">
        <title>Comparative genomics gives insights into the taxonomy of the Azoarcus-Aromatoleum group and reveals separate origins of nif in the plant-associated Azoarcus and non-plant-associated Aromatoleum sub-groups.</title>
        <authorList>
            <person name="Lafos M."/>
            <person name="Maluk M."/>
            <person name="Batista M."/>
            <person name="Junghare M."/>
            <person name="Carmona M."/>
            <person name="Faoro H."/>
            <person name="Cruz L.M."/>
            <person name="Battistoni F."/>
            <person name="De Souza E."/>
            <person name="Pedrosa F."/>
            <person name="Chen W.-M."/>
            <person name="Poole P.S."/>
            <person name="Dixon R.A."/>
            <person name="James E.K."/>
        </authorList>
    </citation>
    <scope>NUCLEOTIDE SEQUENCE</scope>
    <source>
        <strain evidence="3">LuFRes1</strain>
    </source>
</reference>
<dbReference type="InterPro" id="IPR002347">
    <property type="entry name" value="SDR_fam"/>
</dbReference>
<dbReference type="PANTHER" id="PTHR42760">
    <property type="entry name" value="SHORT-CHAIN DEHYDROGENASES/REDUCTASES FAMILY MEMBER"/>
    <property type="match status" value="1"/>
</dbReference>
<dbReference type="SUPFAM" id="SSF51735">
    <property type="entry name" value="NAD(P)-binding Rossmann-fold domains"/>
    <property type="match status" value="1"/>
</dbReference>
<name>A0ABX1PKM0_9RHOO</name>
<dbReference type="PANTHER" id="PTHR42760:SF135">
    <property type="entry name" value="BLL7886 PROTEIN"/>
    <property type="match status" value="1"/>
</dbReference>
<dbReference type="PRINTS" id="PR00081">
    <property type="entry name" value="GDHRDH"/>
</dbReference>